<dbReference type="AlphaFoldDB" id="A0A2J8AA12"/>
<sequence>MERFEVMPELRVLDDAELRRRSPLLELFGRCKRVDLGSLCLEADVSVEAAQQLLHLLSGVRLLRVRLFADFTMIIDVQLGGPRPAPPACASTEGGPATGLSAVGGQCGCASTLGSPTPSPSPLPTPTDLLRVAVQRWAESGQGSLTGARVLLRGPVVAGLVGSPEDLTAWVRRLAQQAGVEAADQTYDGSNTQQRLQCFRAVPRAGAVLLQCRSEEAASAVAAAVRAAAAAAVAAQVPAATAAVEAEVPAAAAVEVAAPAASMGAEAAAEVAVEAAATAAAGLEASVSGAPLEVVLLPGSDHDPIDGLGFWASQVAQEVLEGLNGADAWGEQERMGCVLQLWAEVMDLPGWFLF</sequence>
<dbReference type="EMBL" id="PGGS01000093">
    <property type="protein sequence ID" value="PNH09368.1"/>
    <property type="molecule type" value="Genomic_DNA"/>
</dbReference>
<gene>
    <name evidence="1" type="ORF">TSOC_004025</name>
</gene>
<proteinExistence type="predicted"/>
<reference evidence="1 2" key="1">
    <citation type="journal article" date="2017" name="Mol. Biol. Evol.">
        <title>The 4-celled Tetrabaena socialis nuclear genome reveals the essential components for genetic control of cell number at the origin of multicellularity in the volvocine lineage.</title>
        <authorList>
            <person name="Featherston J."/>
            <person name="Arakaki Y."/>
            <person name="Hanschen E.R."/>
            <person name="Ferris P.J."/>
            <person name="Michod R.E."/>
            <person name="Olson B.J.S.C."/>
            <person name="Nozaki H."/>
            <person name="Durand P.M."/>
        </authorList>
    </citation>
    <scope>NUCLEOTIDE SEQUENCE [LARGE SCALE GENOMIC DNA]</scope>
    <source>
        <strain evidence="1 2">NIES-571</strain>
    </source>
</reference>
<evidence type="ECO:0000313" key="1">
    <source>
        <dbReference type="EMBL" id="PNH09368.1"/>
    </source>
</evidence>
<organism evidence="1 2">
    <name type="scientific">Tetrabaena socialis</name>
    <dbReference type="NCBI Taxonomy" id="47790"/>
    <lineage>
        <taxon>Eukaryota</taxon>
        <taxon>Viridiplantae</taxon>
        <taxon>Chlorophyta</taxon>
        <taxon>core chlorophytes</taxon>
        <taxon>Chlorophyceae</taxon>
        <taxon>CS clade</taxon>
        <taxon>Chlamydomonadales</taxon>
        <taxon>Tetrabaenaceae</taxon>
        <taxon>Tetrabaena</taxon>
    </lineage>
</organism>
<comment type="caution">
    <text evidence="1">The sequence shown here is derived from an EMBL/GenBank/DDBJ whole genome shotgun (WGS) entry which is preliminary data.</text>
</comment>
<protein>
    <submittedName>
        <fullName evidence="1">Uncharacterized protein</fullName>
    </submittedName>
</protein>
<dbReference type="Proteomes" id="UP000236333">
    <property type="component" value="Unassembled WGS sequence"/>
</dbReference>
<name>A0A2J8AA12_9CHLO</name>
<accession>A0A2J8AA12</accession>
<evidence type="ECO:0000313" key="2">
    <source>
        <dbReference type="Proteomes" id="UP000236333"/>
    </source>
</evidence>
<keyword evidence="2" id="KW-1185">Reference proteome</keyword>